<dbReference type="Gene3D" id="1.20.1510.10">
    <property type="entry name" value="Cation efflux protein transmembrane domain"/>
    <property type="match status" value="1"/>
</dbReference>
<evidence type="ECO:0000256" key="1">
    <source>
        <dbReference type="ARBA" id="ARBA00004141"/>
    </source>
</evidence>
<keyword evidence="5 7" id="KW-0472">Membrane</keyword>
<evidence type="ECO:0000256" key="7">
    <source>
        <dbReference type="SAM" id="Phobius"/>
    </source>
</evidence>
<name>C1MSA4_MICPC</name>
<feature type="region of interest" description="Disordered" evidence="6">
    <location>
        <begin position="1"/>
        <end position="27"/>
    </location>
</feature>
<reference evidence="9 10" key="1">
    <citation type="journal article" date="2009" name="Science">
        <title>Green evolution and dynamic adaptations revealed by genomes of the marine picoeukaryotes Micromonas.</title>
        <authorList>
            <person name="Worden A.Z."/>
            <person name="Lee J.H."/>
            <person name="Mock T."/>
            <person name="Rouze P."/>
            <person name="Simmons M.P."/>
            <person name="Aerts A.L."/>
            <person name="Allen A.E."/>
            <person name="Cuvelier M.L."/>
            <person name="Derelle E."/>
            <person name="Everett M.V."/>
            <person name="Foulon E."/>
            <person name="Grimwood J."/>
            <person name="Gundlach H."/>
            <person name="Henrissat B."/>
            <person name="Napoli C."/>
            <person name="McDonald S.M."/>
            <person name="Parker M.S."/>
            <person name="Rombauts S."/>
            <person name="Salamov A."/>
            <person name="Von Dassow P."/>
            <person name="Badger J.H."/>
            <person name="Coutinho P.M."/>
            <person name="Demir E."/>
            <person name="Dubchak I."/>
            <person name="Gentemann C."/>
            <person name="Eikrem W."/>
            <person name="Gready J.E."/>
            <person name="John U."/>
            <person name="Lanier W."/>
            <person name="Lindquist E.A."/>
            <person name="Lucas S."/>
            <person name="Mayer K.F."/>
            <person name="Moreau H."/>
            <person name="Not F."/>
            <person name="Otillar R."/>
            <person name="Panaud O."/>
            <person name="Pangilinan J."/>
            <person name="Paulsen I."/>
            <person name="Piegu B."/>
            <person name="Poliakov A."/>
            <person name="Robbens S."/>
            <person name="Schmutz J."/>
            <person name="Toulza E."/>
            <person name="Wyss T."/>
            <person name="Zelensky A."/>
            <person name="Zhou K."/>
            <person name="Armbrust E.V."/>
            <person name="Bhattacharya D."/>
            <person name="Goodenough U.W."/>
            <person name="Van de Peer Y."/>
            <person name="Grigoriev I.V."/>
        </authorList>
    </citation>
    <scope>NUCLEOTIDE SEQUENCE [LARGE SCALE GENOMIC DNA]</scope>
    <source>
        <strain evidence="9 10">CCMP1545</strain>
    </source>
</reference>
<accession>C1MSA4</accession>
<feature type="domain" description="Cation efflux protein transmembrane" evidence="8">
    <location>
        <begin position="59"/>
        <end position="251"/>
    </location>
</feature>
<dbReference type="Proteomes" id="UP000001876">
    <property type="component" value="Unassembled WGS sequence"/>
</dbReference>
<comment type="subcellular location">
    <subcellularLocation>
        <location evidence="1">Membrane</location>
        <topology evidence="1">Multi-pass membrane protein</topology>
    </subcellularLocation>
</comment>
<dbReference type="eggNOG" id="KOG2802">
    <property type="taxonomic scope" value="Eukaryota"/>
</dbReference>
<feature type="transmembrane region" description="Helical" evidence="7">
    <location>
        <begin position="124"/>
        <end position="147"/>
    </location>
</feature>
<sequence length="403" mass="42674">MAVKIPRGLGSASKQKGGSEKAKATDADGFDAASGISRDAKSKRTDAANDVRALHAVNVAIKANTAIFACKLGAYAVTGSSAMLAEAVHSVADVVNQGLLHVGINSSTRAPDAKYNYGYRRERFVWSLISAVGVFFMGSGVSVAHGVHSAWNPMELEHIWIGLGVLGASAAIDSYSLLVAYRALVDNAAAKEMTLREFVESGHDPTSVAVVAEDLAAVSGCAIAAGALFATQVTGNAIFDAAGSGAFVFTLVPIRPLAVGGLLGLTATYLINANRMLLLGRSLGSEKMDRIQREIRADPVVEEVYRAKSEELGPGTFRFVAEIEFSGTKARSRYLDQGDGAKREQLHGMFRAAAAREEPVDLDAALKMYGEEVVTAVGDEVDRIEKAIVRVEPSIHYVDLETN</sequence>
<evidence type="ECO:0000256" key="2">
    <source>
        <dbReference type="ARBA" id="ARBA00022448"/>
    </source>
</evidence>
<keyword evidence="3 7" id="KW-0812">Transmembrane</keyword>
<evidence type="ECO:0000256" key="3">
    <source>
        <dbReference type="ARBA" id="ARBA00022692"/>
    </source>
</evidence>
<dbReference type="SUPFAM" id="SSF161111">
    <property type="entry name" value="Cation efflux protein transmembrane domain-like"/>
    <property type="match status" value="1"/>
</dbReference>
<keyword evidence="2" id="KW-0813">Transport</keyword>
<protein>
    <submittedName>
        <fullName evidence="9">Cation diffusion facilitator family</fullName>
    </submittedName>
</protein>
<evidence type="ECO:0000313" key="10">
    <source>
        <dbReference type="Proteomes" id="UP000001876"/>
    </source>
</evidence>
<dbReference type="RefSeq" id="XP_003059016.1">
    <property type="nucleotide sequence ID" value="XM_003058970.1"/>
</dbReference>
<dbReference type="OMA" id="GIQNLWT"/>
<keyword evidence="4 7" id="KW-1133">Transmembrane helix</keyword>
<evidence type="ECO:0000313" key="9">
    <source>
        <dbReference type="EMBL" id="EEH57471.1"/>
    </source>
</evidence>
<dbReference type="STRING" id="564608.C1MSA4"/>
<evidence type="ECO:0000256" key="6">
    <source>
        <dbReference type="SAM" id="MobiDB-lite"/>
    </source>
</evidence>
<evidence type="ECO:0000256" key="5">
    <source>
        <dbReference type="ARBA" id="ARBA00023136"/>
    </source>
</evidence>
<dbReference type="GO" id="GO:0005783">
    <property type="term" value="C:endoplasmic reticulum"/>
    <property type="evidence" value="ECO:0007669"/>
    <property type="project" value="TreeGrafter"/>
</dbReference>
<dbReference type="Pfam" id="PF01545">
    <property type="entry name" value="Cation_efflux"/>
    <property type="match status" value="1"/>
</dbReference>
<keyword evidence="10" id="KW-1185">Reference proteome</keyword>
<organism evidence="10">
    <name type="scientific">Micromonas pusilla (strain CCMP1545)</name>
    <name type="common">Picoplanktonic green alga</name>
    <dbReference type="NCBI Taxonomy" id="564608"/>
    <lineage>
        <taxon>Eukaryota</taxon>
        <taxon>Viridiplantae</taxon>
        <taxon>Chlorophyta</taxon>
        <taxon>Mamiellophyceae</taxon>
        <taxon>Mamiellales</taxon>
        <taxon>Mamiellaceae</taxon>
        <taxon>Micromonas</taxon>
    </lineage>
</organism>
<proteinExistence type="predicted"/>
<evidence type="ECO:0000259" key="8">
    <source>
        <dbReference type="Pfam" id="PF01545"/>
    </source>
</evidence>
<evidence type="ECO:0000256" key="4">
    <source>
        <dbReference type="ARBA" id="ARBA00022989"/>
    </source>
</evidence>
<dbReference type="GO" id="GO:0016020">
    <property type="term" value="C:membrane"/>
    <property type="evidence" value="ECO:0007669"/>
    <property type="project" value="UniProtKB-SubCell"/>
</dbReference>
<feature type="compositionally biased region" description="Basic and acidic residues" evidence="6">
    <location>
        <begin position="17"/>
        <end position="26"/>
    </location>
</feature>
<dbReference type="GO" id="GO:0008324">
    <property type="term" value="F:monoatomic cation transmembrane transporter activity"/>
    <property type="evidence" value="ECO:0007669"/>
    <property type="project" value="InterPro"/>
</dbReference>
<dbReference type="GO" id="GO:0006882">
    <property type="term" value="P:intracellular zinc ion homeostasis"/>
    <property type="evidence" value="ECO:0007669"/>
    <property type="project" value="TreeGrafter"/>
</dbReference>
<dbReference type="EMBL" id="GG663739">
    <property type="protein sequence ID" value="EEH57471.1"/>
    <property type="molecule type" value="Genomic_DNA"/>
</dbReference>
<dbReference type="GO" id="GO:0006829">
    <property type="term" value="P:zinc ion transport"/>
    <property type="evidence" value="ECO:0007669"/>
    <property type="project" value="InterPro"/>
</dbReference>
<gene>
    <name evidence="9" type="ORF">MICPUCDRAFT_17485</name>
</gene>
<dbReference type="KEGG" id="mpp:MICPUCDRAFT_17485"/>
<dbReference type="OrthoDB" id="435980at2759"/>
<dbReference type="PANTHER" id="PTHR13414:SF9">
    <property type="entry name" value="PROTON-COUPLED ZINC ANTIPORTER SLC30A9, MITOCHONDRIAL"/>
    <property type="match status" value="1"/>
</dbReference>
<dbReference type="GeneID" id="9684455"/>
<feature type="transmembrane region" description="Helical" evidence="7">
    <location>
        <begin position="159"/>
        <end position="181"/>
    </location>
</feature>
<dbReference type="PANTHER" id="PTHR13414">
    <property type="entry name" value="HUEL-CATION TRANSPORTER"/>
    <property type="match status" value="1"/>
</dbReference>
<dbReference type="InterPro" id="IPR027469">
    <property type="entry name" value="Cation_efflux_TMD_sf"/>
</dbReference>
<dbReference type="InterPro" id="IPR058533">
    <property type="entry name" value="Cation_efflux_TM"/>
</dbReference>
<dbReference type="AlphaFoldDB" id="C1MSA4"/>
<dbReference type="InterPro" id="IPR040177">
    <property type="entry name" value="SLC30A9"/>
</dbReference>